<evidence type="ECO:0000313" key="3">
    <source>
        <dbReference type="Proteomes" id="UP000241462"/>
    </source>
</evidence>
<dbReference type="EMBL" id="KZ678771">
    <property type="protein sequence ID" value="PSR75412.1"/>
    <property type="molecule type" value="Genomic_DNA"/>
</dbReference>
<evidence type="ECO:0000256" key="1">
    <source>
        <dbReference type="SAM" id="MobiDB-lite"/>
    </source>
</evidence>
<dbReference type="InParanoid" id="A0A2T2ZSS0"/>
<gene>
    <name evidence="2" type="ORF">BD289DRAFT_447790</name>
</gene>
<evidence type="ECO:0000313" key="2">
    <source>
        <dbReference type="EMBL" id="PSR75412.1"/>
    </source>
</evidence>
<proteinExistence type="predicted"/>
<feature type="region of interest" description="Disordered" evidence="1">
    <location>
        <begin position="205"/>
        <end position="225"/>
    </location>
</feature>
<dbReference type="STRING" id="2025994.A0A2T2ZSS0"/>
<organism evidence="2 3">
    <name type="scientific">Coniella lustricola</name>
    <dbReference type="NCBI Taxonomy" id="2025994"/>
    <lineage>
        <taxon>Eukaryota</taxon>
        <taxon>Fungi</taxon>
        <taxon>Dikarya</taxon>
        <taxon>Ascomycota</taxon>
        <taxon>Pezizomycotina</taxon>
        <taxon>Sordariomycetes</taxon>
        <taxon>Sordariomycetidae</taxon>
        <taxon>Diaporthales</taxon>
        <taxon>Schizoparmaceae</taxon>
        <taxon>Coniella</taxon>
    </lineage>
</organism>
<dbReference type="OrthoDB" id="47007at2759"/>
<dbReference type="AlphaFoldDB" id="A0A2T2ZSS0"/>
<keyword evidence="3" id="KW-1185">Reference proteome</keyword>
<protein>
    <submittedName>
        <fullName evidence="2">Uncharacterized protein</fullName>
    </submittedName>
</protein>
<dbReference type="Gene3D" id="3.40.50.720">
    <property type="entry name" value="NAD(P)-binding Rossmann-like Domain"/>
    <property type="match status" value="1"/>
</dbReference>
<accession>A0A2T2ZSS0</accession>
<feature type="region of interest" description="Disordered" evidence="1">
    <location>
        <begin position="464"/>
        <end position="485"/>
    </location>
</feature>
<feature type="compositionally biased region" description="Basic and acidic residues" evidence="1">
    <location>
        <begin position="476"/>
        <end position="485"/>
    </location>
</feature>
<dbReference type="Proteomes" id="UP000241462">
    <property type="component" value="Unassembled WGS sequence"/>
</dbReference>
<reference evidence="2 3" key="1">
    <citation type="journal article" date="2018" name="Mycol. Prog.">
        <title>Coniella lustricola, a new species from submerged detritus.</title>
        <authorList>
            <person name="Raudabaugh D.B."/>
            <person name="Iturriaga T."/>
            <person name="Carver A."/>
            <person name="Mondo S."/>
            <person name="Pangilinan J."/>
            <person name="Lipzen A."/>
            <person name="He G."/>
            <person name="Amirebrahimi M."/>
            <person name="Grigoriev I.V."/>
            <person name="Miller A.N."/>
        </authorList>
    </citation>
    <scope>NUCLEOTIDE SEQUENCE [LARGE SCALE GENOMIC DNA]</scope>
    <source>
        <strain evidence="2 3">B22-T-1</strain>
    </source>
</reference>
<feature type="compositionally biased region" description="Basic residues" evidence="1">
    <location>
        <begin position="464"/>
        <end position="475"/>
    </location>
</feature>
<sequence>MLFGSSSSSSTSSSASSLPHVAVNVCNWCELLTAHEPRRPSPHHSLAGPALGLTTTEPETLAMPSIPYLPRLSALTDYLTNQVDYTPHPLHILALIGILAVLHHVERALDLFSFHFRASTLSSSSSSSLFRPAALLQVYKRRGPKPTYALVAGDGALGLGVARALLARGFGVIVLTRSGDGGGNEAVETTKRELREVLRLQRTAEAEAKATDEAEEDTTTTTTTTIIDDDDNDALLDEYIHVLPLDAATATPDEMEAALRSAIVDGNLRVSILVNAGQPHASPAAAAPAAAVGPAGPLSTLAPDEIDTVLARETRFITRLTALMMPVLAHRGAGVDAKGMSFGTHRRSLVLNIVESESGSEQEDEEEQGSGVVHRGVAAFRRAFTQALAREVAREEGLGHIDVLGAVVAGHGAKKEDDQALGDLVVRKTDSAVGRGWNEMYPEWRLQMRVVVRELLGEDRARKWFGKKKQKQKKPRMGEAEESKE</sequence>
<name>A0A2T2ZSS0_9PEZI</name>